<evidence type="ECO:0000313" key="2">
    <source>
        <dbReference type="Proteomes" id="UP001196413"/>
    </source>
</evidence>
<dbReference type="EMBL" id="JAHQIW010006986">
    <property type="protein sequence ID" value="KAJ1371491.1"/>
    <property type="molecule type" value="Genomic_DNA"/>
</dbReference>
<reference evidence="1" key="1">
    <citation type="submission" date="2021-06" db="EMBL/GenBank/DDBJ databases">
        <title>Parelaphostrongylus tenuis whole genome reference sequence.</title>
        <authorList>
            <person name="Garwood T.J."/>
            <person name="Larsen P.A."/>
            <person name="Fountain-Jones N.M."/>
            <person name="Garbe J.R."/>
            <person name="Macchietto M.G."/>
            <person name="Kania S.A."/>
            <person name="Gerhold R.W."/>
            <person name="Richards J.E."/>
            <person name="Wolf T.M."/>
        </authorList>
    </citation>
    <scope>NUCLEOTIDE SEQUENCE</scope>
    <source>
        <strain evidence="1">MNPRO001-30</strain>
        <tissue evidence="1">Meninges</tissue>
    </source>
</reference>
<name>A0AAD5R8M0_PARTN</name>
<keyword evidence="2" id="KW-1185">Reference proteome</keyword>
<evidence type="ECO:0000313" key="1">
    <source>
        <dbReference type="EMBL" id="KAJ1371491.1"/>
    </source>
</evidence>
<protein>
    <submittedName>
        <fullName evidence="1">Uncharacterized protein</fullName>
    </submittedName>
</protein>
<gene>
    <name evidence="1" type="ORF">KIN20_033456</name>
</gene>
<dbReference type="Proteomes" id="UP001196413">
    <property type="component" value="Unassembled WGS sequence"/>
</dbReference>
<sequence>MDSEDDTNGLFLHAIGKYGSVAGIRSSHLTINGTTGDTDDRRDVRSRMCSLSQGLEYWDADGMLGYKVSITASRPSAQQKHEFHARKIVLPFFEIGKGMLIELFASRQTVNGESTENYSGSCP</sequence>
<comment type="caution">
    <text evidence="1">The sequence shown here is derived from an EMBL/GenBank/DDBJ whole genome shotgun (WGS) entry which is preliminary data.</text>
</comment>
<proteinExistence type="predicted"/>
<accession>A0AAD5R8M0</accession>
<organism evidence="1 2">
    <name type="scientific">Parelaphostrongylus tenuis</name>
    <name type="common">Meningeal worm</name>
    <dbReference type="NCBI Taxonomy" id="148309"/>
    <lineage>
        <taxon>Eukaryota</taxon>
        <taxon>Metazoa</taxon>
        <taxon>Ecdysozoa</taxon>
        <taxon>Nematoda</taxon>
        <taxon>Chromadorea</taxon>
        <taxon>Rhabditida</taxon>
        <taxon>Rhabditina</taxon>
        <taxon>Rhabditomorpha</taxon>
        <taxon>Strongyloidea</taxon>
        <taxon>Metastrongylidae</taxon>
        <taxon>Parelaphostrongylus</taxon>
    </lineage>
</organism>
<dbReference type="AlphaFoldDB" id="A0AAD5R8M0"/>